<keyword evidence="4 5" id="KW-0472">Membrane</keyword>
<accession>A0ABS0T6M6</accession>
<dbReference type="RefSeq" id="WP_198617190.1">
    <property type="nucleotide sequence ID" value="NZ_JABANU010000004.1"/>
</dbReference>
<gene>
    <name evidence="7" type="ORF">HHH54_02135</name>
</gene>
<comment type="subcellular location">
    <subcellularLocation>
        <location evidence="1">Membrane</location>
        <topology evidence="1">Multi-pass membrane protein</topology>
    </subcellularLocation>
</comment>
<comment type="caution">
    <text evidence="7">The sequence shown here is derived from an EMBL/GenBank/DDBJ whole genome shotgun (WGS) entry which is preliminary data.</text>
</comment>
<keyword evidence="3 5" id="KW-1133">Transmembrane helix</keyword>
<evidence type="ECO:0000256" key="5">
    <source>
        <dbReference type="SAM" id="Phobius"/>
    </source>
</evidence>
<feature type="transmembrane region" description="Helical" evidence="5">
    <location>
        <begin position="82"/>
        <end position="108"/>
    </location>
</feature>
<sequence length="271" mass="30000">MRIKFNHVKTIIKKDLLEMKKDTGTLAPLLVIPFIFSVVLPLLIILGGSSNAMLNFIGGVRLFTEKVPSSILPAGLDSNDKIIYAILMYFFVPFFLLIPVIISTVLAASSLTGEKERKTLEGLLYTPINNKELMLGKILAAMLPAVIITWIALIVYGIILNSYSYKSFDQLIFPNTNWIIIGVLLAPLITFLSITLVLFISHKVKTSKSAQSVSMLLMLPIIGALISQASGAILFGYKLSLILFICLLIIDLIAYVLVSKQFNKEKFLTNM</sequence>
<feature type="transmembrane region" description="Helical" evidence="5">
    <location>
        <begin position="138"/>
        <end position="159"/>
    </location>
</feature>
<evidence type="ECO:0000256" key="3">
    <source>
        <dbReference type="ARBA" id="ARBA00022989"/>
    </source>
</evidence>
<evidence type="ECO:0000256" key="4">
    <source>
        <dbReference type="ARBA" id="ARBA00023136"/>
    </source>
</evidence>
<feature type="domain" description="ABC-2 type transporter transmembrane" evidence="6">
    <location>
        <begin position="88"/>
        <end position="226"/>
    </location>
</feature>
<dbReference type="Pfam" id="PF12698">
    <property type="entry name" value="ABC2_membrane_3"/>
    <property type="match status" value="1"/>
</dbReference>
<dbReference type="InterPro" id="IPR013525">
    <property type="entry name" value="ABC2_TM"/>
</dbReference>
<keyword evidence="8" id="KW-1185">Reference proteome</keyword>
<feature type="transmembrane region" description="Helical" evidence="5">
    <location>
        <begin position="241"/>
        <end position="258"/>
    </location>
</feature>
<evidence type="ECO:0000259" key="6">
    <source>
        <dbReference type="Pfam" id="PF12698"/>
    </source>
</evidence>
<feature type="transmembrane region" description="Helical" evidence="5">
    <location>
        <begin position="26"/>
        <end position="46"/>
    </location>
</feature>
<evidence type="ECO:0000256" key="1">
    <source>
        <dbReference type="ARBA" id="ARBA00004141"/>
    </source>
</evidence>
<dbReference type="Proteomes" id="UP000751852">
    <property type="component" value="Unassembled WGS sequence"/>
</dbReference>
<name>A0ABS0T6M6_9STAP</name>
<feature type="transmembrane region" description="Helical" evidence="5">
    <location>
        <begin position="179"/>
        <end position="201"/>
    </location>
</feature>
<evidence type="ECO:0000256" key="2">
    <source>
        <dbReference type="ARBA" id="ARBA00022692"/>
    </source>
</evidence>
<organism evidence="7 8">
    <name type="scientific">Staphylococcus canis</name>
    <dbReference type="NCBI Taxonomy" id="2724942"/>
    <lineage>
        <taxon>Bacteria</taxon>
        <taxon>Bacillati</taxon>
        <taxon>Bacillota</taxon>
        <taxon>Bacilli</taxon>
        <taxon>Bacillales</taxon>
        <taxon>Staphylococcaceae</taxon>
        <taxon>Staphylococcus</taxon>
    </lineage>
</organism>
<dbReference type="EMBL" id="JABANU010000004">
    <property type="protein sequence ID" value="MBI5974396.1"/>
    <property type="molecule type" value="Genomic_DNA"/>
</dbReference>
<evidence type="ECO:0000313" key="8">
    <source>
        <dbReference type="Proteomes" id="UP000751852"/>
    </source>
</evidence>
<keyword evidence="2 5" id="KW-0812">Transmembrane</keyword>
<feature type="transmembrane region" description="Helical" evidence="5">
    <location>
        <begin position="213"/>
        <end position="235"/>
    </location>
</feature>
<evidence type="ECO:0000313" key="7">
    <source>
        <dbReference type="EMBL" id="MBI5974396.1"/>
    </source>
</evidence>
<dbReference type="PANTHER" id="PTHR43471">
    <property type="entry name" value="ABC TRANSPORTER PERMEASE"/>
    <property type="match status" value="1"/>
</dbReference>
<protein>
    <submittedName>
        <fullName evidence="7">ABC transporter permease subunit</fullName>
    </submittedName>
</protein>
<reference evidence="7 8" key="1">
    <citation type="submission" date="2020-04" db="EMBL/GenBank/DDBJ databases">
        <title>Staphylococcus species from domestic dog.</title>
        <authorList>
            <person name="Paterson G.K."/>
        </authorList>
    </citation>
    <scope>NUCLEOTIDE SEQUENCE [LARGE SCALE GENOMIC DNA]</scope>
    <source>
        <strain evidence="7 8">H16/1A</strain>
    </source>
</reference>
<proteinExistence type="predicted"/>